<evidence type="ECO:0000313" key="3">
    <source>
        <dbReference type="Proteomes" id="UP000763641"/>
    </source>
</evidence>
<name>A0ABS2D5B0_9SPHN</name>
<evidence type="ECO:0000313" key="2">
    <source>
        <dbReference type="EMBL" id="MBM6575356.1"/>
    </source>
</evidence>
<proteinExistence type="predicted"/>
<dbReference type="EMBL" id="JAFEMC010000001">
    <property type="protein sequence ID" value="MBM6575356.1"/>
    <property type="molecule type" value="Genomic_DNA"/>
</dbReference>
<dbReference type="Gene3D" id="1.20.120.20">
    <property type="entry name" value="Apolipoprotein"/>
    <property type="match status" value="1"/>
</dbReference>
<reference evidence="2 3" key="1">
    <citation type="submission" date="2020-12" db="EMBL/GenBank/DDBJ databases">
        <title>Sphingomonas sp.</title>
        <authorList>
            <person name="Kim M.K."/>
        </authorList>
    </citation>
    <scope>NUCLEOTIDE SEQUENCE [LARGE SCALE GENOMIC DNA]</scope>
    <source>
        <strain evidence="2 3">BT552</strain>
    </source>
</reference>
<dbReference type="RefSeq" id="WP_204194172.1">
    <property type="nucleotide sequence ID" value="NZ_JAFEMC010000001.1"/>
</dbReference>
<feature type="region of interest" description="Disordered" evidence="1">
    <location>
        <begin position="1"/>
        <end position="64"/>
    </location>
</feature>
<dbReference type="Proteomes" id="UP000763641">
    <property type="component" value="Unassembled WGS sequence"/>
</dbReference>
<keyword evidence="3" id="KW-1185">Reference proteome</keyword>
<evidence type="ECO:0008006" key="4">
    <source>
        <dbReference type="Google" id="ProtNLM"/>
    </source>
</evidence>
<feature type="compositionally biased region" description="Basic and acidic residues" evidence="1">
    <location>
        <begin position="1"/>
        <end position="10"/>
    </location>
</feature>
<comment type="caution">
    <text evidence="2">The sequence shown here is derived from an EMBL/GenBank/DDBJ whole genome shotgun (WGS) entry which is preliminary data.</text>
</comment>
<organism evidence="2 3">
    <name type="scientific">Sphingomonas longa</name>
    <dbReference type="NCBI Taxonomy" id="2778730"/>
    <lineage>
        <taxon>Bacteria</taxon>
        <taxon>Pseudomonadati</taxon>
        <taxon>Pseudomonadota</taxon>
        <taxon>Alphaproteobacteria</taxon>
        <taxon>Sphingomonadales</taxon>
        <taxon>Sphingomonadaceae</taxon>
        <taxon>Sphingomonas</taxon>
    </lineage>
</organism>
<feature type="compositionally biased region" description="Low complexity" evidence="1">
    <location>
        <begin position="39"/>
        <end position="54"/>
    </location>
</feature>
<accession>A0ABS2D5B0</accession>
<protein>
    <recommendedName>
        <fullName evidence="4">Nutrient deprivation-induced protein</fullName>
    </recommendedName>
</protein>
<gene>
    <name evidence="2" type="ORF">ILT43_03165</name>
</gene>
<sequence>MADDDLKPISDGDIVTPPASTAFQPAEPLKDAGVEFAPASDDTGTTTSKTETAKQAIRDTTGKVGQQATEKLRAYADDGKARAGSALDQLSQLLIDAAGQVDDKLGAQYGQYARTAADQVQGFAETVKNKDVDDLLEDARGFVRASPGVAIGAAAALGFVVARLFQSGLDDRA</sequence>
<evidence type="ECO:0000256" key="1">
    <source>
        <dbReference type="SAM" id="MobiDB-lite"/>
    </source>
</evidence>